<dbReference type="PROSITE" id="PS51257">
    <property type="entry name" value="PROKAR_LIPOPROTEIN"/>
    <property type="match status" value="1"/>
</dbReference>
<sequence length="145" mass="14661">MTMVRVLGGAIAVTALSAAVACGGAQPDAAGPSPTPQSPSPSMSSVPPSPSPSASPSESPAEVDPDSAENICTRAREAEGAPEGGGIAGADSMMLQMEVMSAALAEDAEPALREIAEEHFRADSGGDAEEGFRLLHEWCDENVPE</sequence>
<dbReference type="EMBL" id="PVZC01000005">
    <property type="protein sequence ID" value="PRX97882.1"/>
    <property type="molecule type" value="Genomic_DNA"/>
</dbReference>
<reference evidence="3 4" key="1">
    <citation type="submission" date="2018-03" db="EMBL/GenBank/DDBJ databases">
        <title>Genomic Encyclopedia of Archaeal and Bacterial Type Strains, Phase II (KMG-II): from individual species to whole genera.</title>
        <authorList>
            <person name="Goeker M."/>
        </authorList>
    </citation>
    <scope>NUCLEOTIDE SEQUENCE [LARGE SCALE GENOMIC DNA]</scope>
    <source>
        <strain evidence="3 4">DSM 45601</strain>
    </source>
</reference>
<organism evidence="3 4">
    <name type="scientific">Allonocardiopsis opalescens</name>
    <dbReference type="NCBI Taxonomy" id="1144618"/>
    <lineage>
        <taxon>Bacteria</taxon>
        <taxon>Bacillati</taxon>
        <taxon>Actinomycetota</taxon>
        <taxon>Actinomycetes</taxon>
        <taxon>Streptosporangiales</taxon>
        <taxon>Allonocardiopsis</taxon>
    </lineage>
</organism>
<gene>
    <name evidence="3" type="ORF">CLV72_105234</name>
</gene>
<protein>
    <submittedName>
        <fullName evidence="3">Uncharacterized protein</fullName>
    </submittedName>
</protein>
<comment type="caution">
    <text evidence="3">The sequence shown here is derived from an EMBL/GenBank/DDBJ whole genome shotgun (WGS) entry which is preliminary data.</text>
</comment>
<evidence type="ECO:0000256" key="1">
    <source>
        <dbReference type="SAM" id="MobiDB-lite"/>
    </source>
</evidence>
<proteinExistence type="predicted"/>
<dbReference type="Proteomes" id="UP000237846">
    <property type="component" value="Unassembled WGS sequence"/>
</dbReference>
<feature type="chain" id="PRO_5039309487" evidence="2">
    <location>
        <begin position="22"/>
        <end position="145"/>
    </location>
</feature>
<keyword evidence="2" id="KW-0732">Signal</keyword>
<feature type="signal peptide" evidence="2">
    <location>
        <begin position="1"/>
        <end position="21"/>
    </location>
</feature>
<evidence type="ECO:0000313" key="4">
    <source>
        <dbReference type="Proteomes" id="UP000237846"/>
    </source>
</evidence>
<keyword evidence="4" id="KW-1185">Reference proteome</keyword>
<dbReference type="AlphaFoldDB" id="A0A2T0Q249"/>
<dbReference type="RefSeq" id="WP_106247632.1">
    <property type="nucleotide sequence ID" value="NZ_PVZC01000005.1"/>
</dbReference>
<name>A0A2T0Q249_9ACTN</name>
<evidence type="ECO:0000256" key="2">
    <source>
        <dbReference type="SAM" id="SignalP"/>
    </source>
</evidence>
<accession>A0A2T0Q249</accession>
<feature type="region of interest" description="Disordered" evidence="1">
    <location>
        <begin position="23"/>
        <end position="89"/>
    </location>
</feature>
<evidence type="ECO:0000313" key="3">
    <source>
        <dbReference type="EMBL" id="PRX97882.1"/>
    </source>
</evidence>